<dbReference type="AlphaFoldDB" id="A0A7I8L2M4"/>
<gene>
    <name evidence="1" type="ORF">SI8410_10014193</name>
</gene>
<evidence type="ECO:0000313" key="2">
    <source>
        <dbReference type="Proteomes" id="UP000663760"/>
    </source>
</evidence>
<sequence>MGGTYWLAGLTSGLKAQSRRSREEGLEWLRTNRHTCAPLPFYVTNGQSVVGQGVVVHA</sequence>
<keyword evidence="2" id="KW-1185">Reference proteome</keyword>
<evidence type="ECO:0000313" key="1">
    <source>
        <dbReference type="EMBL" id="CAA7403515.1"/>
    </source>
</evidence>
<organism evidence="1 2">
    <name type="scientific">Spirodela intermedia</name>
    <name type="common">Intermediate duckweed</name>
    <dbReference type="NCBI Taxonomy" id="51605"/>
    <lineage>
        <taxon>Eukaryota</taxon>
        <taxon>Viridiplantae</taxon>
        <taxon>Streptophyta</taxon>
        <taxon>Embryophyta</taxon>
        <taxon>Tracheophyta</taxon>
        <taxon>Spermatophyta</taxon>
        <taxon>Magnoliopsida</taxon>
        <taxon>Liliopsida</taxon>
        <taxon>Araceae</taxon>
        <taxon>Lemnoideae</taxon>
        <taxon>Spirodela</taxon>
    </lineage>
</organism>
<dbReference type="Proteomes" id="UP000663760">
    <property type="component" value="Chromosome 10"/>
</dbReference>
<reference evidence="1" key="1">
    <citation type="submission" date="2020-02" db="EMBL/GenBank/DDBJ databases">
        <authorList>
            <person name="Scholz U."/>
            <person name="Mascher M."/>
            <person name="Fiebig A."/>
        </authorList>
    </citation>
    <scope>NUCLEOTIDE SEQUENCE</scope>
</reference>
<proteinExistence type="predicted"/>
<accession>A0A7I8L2M4</accession>
<protein>
    <submittedName>
        <fullName evidence="1">Uncharacterized protein</fullName>
    </submittedName>
</protein>
<name>A0A7I8L2M4_SPIIN</name>
<dbReference type="EMBL" id="LR746273">
    <property type="protein sequence ID" value="CAA7403515.1"/>
    <property type="molecule type" value="Genomic_DNA"/>
</dbReference>